<protein>
    <submittedName>
        <fullName evidence="1">Uncharacterized protein</fullName>
    </submittedName>
</protein>
<dbReference type="Proteomes" id="UP001341297">
    <property type="component" value="Unassembled WGS sequence"/>
</dbReference>
<gene>
    <name evidence="1" type="ORF">P8828_24535</name>
</gene>
<keyword evidence="2" id="KW-1185">Reference proteome</keyword>
<dbReference type="EMBL" id="JARRTL010000047">
    <property type="protein sequence ID" value="MEC0487917.1"/>
    <property type="molecule type" value="Genomic_DNA"/>
</dbReference>
<name>A0ABU6HAA4_9BACI</name>
<accession>A0ABU6HAA4</accession>
<reference evidence="1 2" key="1">
    <citation type="submission" date="2023-03" db="EMBL/GenBank/DDBJ databases">
        <title>Agriculturally important microbes genome sequencing.</title>
        <authorList>
            <person name="Dunlap C."/>
        </authorList>
    </citation>
    <scope>NUCLEOTIDE SEQUENCE [LARGE SCALE GENOMIC DNA]</scope>
    <source>
        <strain evidence="1 2">CBP-3203</strain>
    </source>
</reference>
<dbReference type="RefSeq" id="WP_048353763.1">
    <property type="nucleotide sequence ID" value="NZ_JARRTL010000047.1"/>
</dbReference>
<comment type="caution">
    <text evidence="1">The sequence shown here is derived from an EMBL/GenBank/DDBJ whole genome shotgun (WGS) entry which is preliminary data.</text>
</comment>
<evidence type="ECO:0000313" key="2">
    <source>
        <dbReference type="Proteomes" id="UP001341297"/>
    </source>
</evidence>
<sequence>MAEKEFVTPEVAEALDLWLSEMKGDKQKILEIHAEAYRFRAYISRIEPLNFVDPIKMERILERGYERIEIS</sequence>
<evidence type="ECO:0000313" key="1">
    <source>
        <dbReference type="EMBL" id="MEC0487917.1"/>
    </source>
</evidence>
<proteinExistence type="predicted"/>
<organism evidence="1 2">
    <name type="scientific">Bacillus glycinifermentans</name>
    <dbReference type="NCBI Taxonomy" id="1664069"/>
    <lineage>
        <taxon>Bacteria</taxon>
        <taxon>Bacillati</taxon>
        <taxon>Bacillota</taxon>
        <taxon>Bacilli</taxon>
        <taxon>Bacillales</taxon>
        <taxon>Bacillaceae</taxon>
        <taxon>Bacillus</taxon>
    </lineage>
</organism>